<dbReference type="SUPFAM" id="SSF52096">
    <property type="entry name" value="ClpP/crotonase"/>
    <property type="match status" value="1"/>
</dbReference>
<evidence type="ECO:0000259" key="9">
    <source>
        <dbReference type="Pfam" id="PF02737"/>
    </source>
</evidence>
<dbReference type="GO" id="GO:0070403">
    <property type="term" value="F:NAD+ binding"/>
    <property type="evidence" value="ECO:0007669"/>
    <property type="project" value="InterPro"/>
</dbReference>
<comment type="pathway">
    <text evidence="1">Lipid metabolism; fatty acid beta-oxidation.</text>
</comment>
<keyword evidence="5" id="KW-0520">NAD</keyword>
<dbReference type="AlphaFoldDB" id="W2V027"/>
<dbReference type="InterPro" id="IPR008927">
    <property type="entry name" value="6-PGluconate_DH-like_C_sf"/>
</dbReference>
<dbReference type="InterPro" id="IPR006176">
    <property type="entry name" value="3-OHacyl-CoA_DH_NAD-bd"/>
</dbReference>
<evidence type="ECO:0000256" key="4">
    <source>
        <dbReference type="ARBA" id="ARBA00023002"/>
    </source>
</evidence>
<dbReference type="SUPFAM" id="SSF48179">
    <property type="entry name" value="6-phosphogluconate dehydrogenase C-terminal domain-like"/>
    <property type="match status" value="2"/>
</dbReference>
<keyword evidence="11" id="KW-1185">Reference proteome</keyword>
<feature type="domain" description="3-hydroxyacyl-CoA dehydrogenase NAD binding" evidence="9">
    <location>
        <begin position="2"/>
        <end position="168"/>
    </location>
</feature>
<dbReference type="PANTHER" id="PTHR48075">
    <property type="entry name" value="3-HYDROXYACYL-COA DEHYDROGENASE FAMILY PROTEIN"/>
    <property type="match status" value="1"/>
</dbReference>
<dbReference type="UniPathway" id="UPA00659"/>
<dbReference type="CDD" id="cd06558">
    <property type="entry name" value="crotonase-like"/>
    <property type="match status" value="1"/>
</dbReference>
<dbReference type="Pfam" id="PF02737">
    <property type="entry name" value="3HCDH_N"/>
    <property type="match status" value="1"/>
</dbReference>
<reference evidence="10 11" key="1">
    <citation type="journal article" date="2013" name="PLoS ONE">
        <title>Bacterial endosymbiosis in a chordate host: long-term co-evolution and conservation of secondary metabolism.</title>
        <authorList>
            <person name="Kwan J.C."/>
            <person name="Schmidt E.W."/>
        </authorList>
    </citation>
    <scope>NUCLEOTIDE SEQUENCE [LARGE SCALE GENOMIC DNA]</scope>
    <source>
        <strain evidence="11">L6</strain>
    </source>
</reference>
<keyword evidence="6" id="KW-0443">Lipid metabolism</keyword>
<dbReference type="Gene3D" id="3.90.226.10">
    <property type="entry name" value="2-enoyl-CoA Hydratase, Chain A, domain 1"/>
    <property type="match status" value="1"/>
</dbReference>
<comment type="caution">
    <text evidence="10">The sequence shown here is derived from an EMBL/GenBank/DDBJ whole genome shotgun (WGS) entry which is preliminary data.</text>
</comment>
<proteinExistence type="predicted"/>
<dbReference type="Gene3D" id="3.40.50.720">
    <property type="entry name" value="NAD(P)-binding Rossmann-like Domain"/>
    <property type="match status" value="1"/>
</dbReference>
<dbReference type="InterPro" id="IPR006108">
    <property type="entry name" value="3HC_DH_C"/>
</dbReference>
<evidence type="ECO:0000256" key="7">
    <source>
        <dbReference type="ARBA" id="ARBA00049556"/>
    </source>
</evidence>
<dbReference type="STRING" id="1401685.P857_42"/>
<dbReference type="EMBL" id="AXCJ01000002">
    <property type="protein sequence ID" value="ETO91594.1"/>
    <property type="molecule type" value="Genomic_DNA"/>
</dbReference>
<dbReference type="PANTHER" id="PTHR48075:SF7">
    <property type="entry name" value="3-HYDROXYACYL-COA DEHYDROGENASE-RELATED"/>
    <property type="match status" value="1"/>
</dbReference>
<dbReference type="GO" id="GO:0006635">
    <property type="term" value="P:fatty acid beta-oxidation"/>
    <property type="evidence" value="ECO:0007669"/>
    <property type="project" value="UniProtKB-UniPathway"/>
</dbReference>
<accession>W2V027</accession>
<name>W2V027_9RICK</name>
<organism evidence="10 11">
    <name type="scientific">Candidatus Xenolissoclinum pacificiensis L6</name>
    <dbReference type="NCBI Taxonomy" id="1401685"/>
    <lineage>
        <taxon>Bacteria</taxon>
        <taxon>Pseudomonadati</taxon>
        <taxon>Pseudomonadota</taxon>
        <taxon>Alphaproteobacteria</taxon>
        <taxon>Rickettsiales</taxon>
        <taxon>Anaplasmataceae</taxon>
        <taxon>Candidatus Xenolissoclinum</taxon>
    </lineage>
</organism>
<gene>
    <name evidence="10" type="ORF">P857_42</name>
</gene>
<dbReference type="InterPro" id="IPR001753">
    <property type="entry name" value="Enoyl-CoA_hydra/iso"/>
</dbReference>
<evidence type="ECO:0000256" key="5">
    <source>
        <dbReference type="ARBA" id="ARBA00023027"/>
    </source>
</evidence>
<dbReference type="Gene3D" id="1.10.1040.50">
    <property type="match status" value="1"/>
</dbReference>
<evidence type="ECO:0000313" key="10">
    <source>
        <dbReference type="EMBL" id="ETO91594.1"/>
    </source>
</evidence>
<evidence type="ECO:0000313" key="11">
    <source>
        <dbReference type="Proteomes" id="UP000018951"/>
    </source>
</evidence>
<dbReference type="InterPro" id="IPR036291">
    <property type="entry name" value="NAD(P)-bd_dom_sf"/>
</dbReference>
<keyword evidence="2" id="KW-0276">Fatty acid metabolism</keyword>
<evidence type="ECO:0000256" key="3">
    <source>
        <dbReference type="ARBA" id="ARBA00022963"/>
    </source>
</evidence>
<dbReference type="Proteomes" id="UP000018951">
    <property type="component" value="Unassembled WGS sequence"/>
</dbReference>
<evidence type="ECO:0000259" key="8">
    <source>
        <dbReference type="Pfam" id="PF00725"/>
    </source>
</evidence>
<sequence length="721" mass="82005">MKIAVIGAGKMGYGIANHIASRTENQVLLFDKTDIAVKSLQGDKNANELVIGLSIDDDIEKLRDMDFIIEAIVEDYSSKCKLYKKIMPYLKDDVVVTSNTSTMLRRQLVKKFSRPENFFITHFFNPPHFMQLLEVIEGDENTRNPNVKKVTTLCADVLGKTIIQCKDTPGFIANRLGIFFLTAVICEAHNNGSVSISTFDSLLTHRHIGIPKTGAFGLLDLIGVDVYTLILSELRKALPETDLLNSYYGVIPDIIDGMVHDGFIGRKNGCGFYKNRTINNGSFSECLNLYTGLYQKCSPSSSIPARNLVSLLEKSNPCCRVAKHALLMTLIYACHLVSIVSDDLNTIDEVMRLGYNWKYGPFEMIDNLLNYQVKGVEYLYNYAVSRNLSIPPILNHTKSFYIQHQKLSVFGNYESILTDRNNWSLADIHKHERALLSNESAKLIDIGDGIACFAFNSRNNVLDYSMLRLLQDSINITNKYFRGLVLGNDNLHFSVGVDLVLFFKKSVNYIEKLITYGQEVFLNMKMAKFPVVSAVSGYTVGGGCELSLHATDIVPYMETYMGLVETNIGVIPGWGGCKEMLLRYGEKDTKLVFEQIFRARVSKNARELKEMRFLRDDSLIVMNRKQSLSMAKTRVLKILSSYYPKKEKIIRSSDFKYDDSDYTEYDKIIAYRLYRLLVDSNNLSESEVYKLEKSAFIALIKDSKTIDRIKHMYYNKRKLHN</sequence>
<keyword evidence="4" id="KW-0560">Oxidoreductase</keyword>
<dbReference type="Pfam" id="PF00378">
    <property type="entry name" value="ECH_1"/>
    <property type="match status" value="1"/>
</dbReference>
<protein>
    <submittedName>
        <fullName evidence="10">3-hydroxyacyl-CoA dehydrogenase NAD-binding protein</fullName>
    </submittedName>
</protein>
<dbReference type="SUPFAM" id="SSF51735">
    <property type="entry name" value="NAD(P)-binding Rossmann-fold domains"/>
    <property type="match status" value="1"/>
</dbReference>
<dbReference type="InterPro" id="IPR029045">
    <property type="entry name" value="ClpP/crotonase-like_dom_sf"/>
</dbReference>
<dbReference type="GO" id="GO:0003857">
    <property type="term" value="F:(3S)-3-hydroxyacyl-CoA dehydrogenase (NAD+) activity"/>
    <property type="evidence" value="ECO:0007669"/>
    <property type="project" value="UniProtKB-EC"/>
</dbReference>
<evidence type="ECO:0000256" key="6">
    <source>
        <dbReference type="ARBA" id="ARBA00023098"/>
    </source>
</evidence>
<dbReference type="PATRIC" id="fig|1401685.3.peg.416"/>
<dbReference type="Pfam" id="PF00725">
    <property type="entry name" value="3HCDH"/>
    <property type="match status" value="1"/>
</dbReference>
<comment type="catalytic activity">
    <reaction evidence="7">
        <text>a (3S)-3-hydroxyacyl-CoA + NAD(+) = a 3-oxoacyl-CoA + NADH + H(+)</text>
        <dbReference type="Rhea" id="RHEA:22432"/>
        <dbReference type="ChEBI" id="CHEBI:15378"/>
        <dbReference type="ChEBI" id="CHEBI:57318"/>
        <dbReference type="ChEBI" id="CHEBI:57540"/>
        <dbReference type="ChEBI" id="CHEBI:57945"/>
        <dbReference type="ChEBI" id="CHEBI:90726"/>
        <dbReference type="EC" id="1.1.1.35"/>
    </reaction>
</comment>
<feature type="domain" description="3-hydroxyacyl-CoA dehydrogenase C-terminal" evidence="8">
    <location>
        <begin position="170"/>
        <end position="274"/>
    </location>
</feature>
<keyword evidence="3" id="KW-0442">Lipid degradation</keyword>
<evidence type="ECO:0000256" key="1">
    <source>
        <dbReference type="ARBA" id="ARBA00005005"/>
    </source>
</evidence>
<evidence type="ECO:0000256" key="2">
    <source>
        <dbReference type="ARBA" id="ARBA00022832"/>
    </source>
</evidence>